<comment type="similarity">
    <text evidence="18">Belongs to the NnrE/AIBP family.</text>
</comment>
<dbReference type="InterPro" id="IPR017953">
    <property type="entry name" value="Carbohydrate_kinase_pred_CS"/>
</dbReference>
<evidence type="ECO:0000256" key="14">
    <source>
        <dbReference type="ARBA" id="ARBA00025153"/>
    </source>
</evidence>
<dbReference type="PROSITE" id="PS01050">
    <property type="entry name" value="YJEF_C_2"/>
    <property type="match status" value="1"/>
</dbReference>
<dbReference type="InterPro" id="IPR036652">
    <property type="entry name" value="YjeF_N_dom_sf"/>
</dbReference>
<keyword evidence="5 18" id="KW-0479">Metal-binding</keyword>
<evidence type="ECO:0000256" key="1">
    <source>
        <dbReference type="ARBA" id="ARBA00000013"/>
    </source>
</evidence>
<proteinExistence type="inferred from homology"/>
<evidence type="ECO:0000256" key="17">
    <source>
        <dbReference type="HAMAP-Rule" id="MF_01965"/>
    </source>
</evidence>
<feature type="binding site" evidence="18">
    <location>
        <position position="68"/>
    </location>
    <ligand>
        <name>K(+)</name>
        <dbReference type="ChEBI" id="CHEBI:29103"/>
    </ligand>
</feature>
<keyword evidence="10 17" id="KW-0520">NAD</keyword>
<feature type="binding site" evidence="17">
    <location>
        <position position="444"/>
    </location>
    <ligand>
        <name>(6S)-NADPHX</name>
        <dbReference type="ChEBI" id="CHEBI:64076"/>
    </ligand>
</feature>
<dbReference type="PANTHER" id="PTHR12592:SF0">
    <property type="entry name" value="ATP-DEPENDENT (S)-NAD(P)H-HYDRATE DEHYDRATASE"/>
    <property type="match status" value="1"/>
</dbReference>
<comment type="function">
    <text evidence="14 19">Bifunctional enzyme that catalyzes the epimerization of the S- and R-forms of NAD(P)HX and the dehydration of the S-form of NAD(P)HX at the expense of ADP, which is converted to AMP. This allows the repair of both epimers of NAD(P)HX, a damaged form of NAD(P)H that is a result of enzymatic or heat-dependent hydration.</text>
</comment>
<comment type="similarity">
    <text evidence="4 19">In the C-terminal section; belongs to the NnrD/CARKD family.</text>
</comment>
<evidence type="ECO:0000256" key="13">
    <source>
        <dbReference type="ARBA" id="ARBA00023268"/>
    </source>
</evidence>
<dbReference type="AlphaFoldDB" id="A0A545T5Z4"/>
<dbReference type="SUPFAM" id="SSF64153">
    <property type="entry name" value="YjeF N-terminal domain-like"/>
    <property type="match status" value="1"/>
</dbReference>
<reference evidence="22 23" key="1">
    <citation type="submission" date="2019-06" db="EMBL/GenBank/DDBJ databases">
        <title>Whole genome sequence for Cellvibrionaceae sp. R142.</title>
        <authorList>
            <person name="Wang G."/>
        </authorList>
    </citation>
    <scope>NUCLEOTIDE SEQUENCE [LARGE SCALE GENOMIC DNA]</scope>
    <source>
        <strain evidence="22 23">R142</strain>
    </source>
</reference>
<dbReference type="InterPro" id="IPR000631">
    <property type="entry name" value="CARKD"/>
</dbReference>
<dbReference type="PIRSF" id="PIRSF017184">
    <property type="entry name" value="Nnr"/>
    <property type="match status" value="1"/>
</dbReference>
<comment type="similarity">
    <text evidence="3 19">In the N-terminal section; belongs to the NnrE/AIBP family.</text>
</comment>
<comment type="subunit">
    <text evidence="17">Homotetramer.</text>
</comment>
<protein>
    <recommendedName>
        <fullName evidence="19">Bifunctional NAD(P)H-hydrate repair enzyme</fullName>
    </recommendedName>
    <alternativeName>
        <fullName evidence="19">Nicotinamide nucleotide repair protein</fullName>
    </alternativeName>
    <domain>
        <recommendedName>
            <fullName evidence="19">ADP-dependent (S)-NAD(P)H-hydrate dehydratase</fullName>
            <ecNumber evidence="19">4.2.1.136</ecNumber>
        </recommendedName>
        <alternativeName>
            <fullName evidence="19">ADP-dependent NAD(P)HX dehydratase</fullName>
        </alternativeName>
    </domain>
    <domain>
        <recommendedName>
            <fullName evidence="19">NAD(P)H-hydrate epimerase</fullName>
            <ecNumber evidence="19">5.1.99.6</ecNumber>
        </recommendedName>
    </domain>
</protein>
<feature type="binding site" evidence="18">
    <location>
        <position position="167"/>
    </location>
    <ligand>
        <name>K(+)</name>
        <dbReference type="ChEBI" id="CHEBI:29103"/>
    </ligand>
</feature>
<evidence type="ECO:0000256" key="10">
    <source>
        <dbReference type="ARBA" id="ARBA00023027"/>
    </source>
</evidence>
<comment type="caution">
    <text evidence="18">Lacks conserved residue(s) required for the propagation of feature annotation.</text>
</comment>
<dbReference type="HAMAP" id="MF_01966">
    <property type="entry name" value="NADHX_epimerase"/>
    <property type="match status" value="1"/>
</dbReference>
<evidence type="ECO:0000313" key="23">
    <source>
        <dbReference type="Proteomes" id="UP000319732"/>
    </source>
</evidence>
<name>A0A545T5Z4_9GAMM</name>
<evidence type="ECO:0000256" key="6">
    <source>
        <dbReference type="ARBA" id="ARBA00022741"/>
    </source>
</evidence>
<evidence type="ECO:0000259" key="21">
    <source>
        <dbReference type="PROSITE" id="PS51385"/>
    </source>
</evidence>
<comment type="catalytic activity">
    <reaction evidence="16 17 19">
        <text>(6S)-NADPHX + ADP = AMP + phosphate + NADPH + H(+)</text>
        <dbReference type="Rhea" id="RHEA:32235"/>
        <dbReference type="ChEBI" id="CHEBI:15378"/>
        <dbReference type="ChEBI" id="CHEBI:43474"/>
        <dbReference type="ChEBI" id="CHEBI:57783"/>
        <dbReference type="ChEBI" id="CHEBI:64076"/>
        <dbReference type="ChEBI" id="CHEBI:456215"/>
        <dbReference type="ChEBI" id="CHEBI:456216"/>
        <dbReference type="EC" id="4.2.1.136"/>
    </reaction>
</comment>
<dbReference type="InterPro" id="IPR030677">
    <property type="entry name" value="Nnr"/>
</dbReference>
<feature type="binding site" evidence="17">
    <location>
        <position position="443"/>
    </location>
    <ligand>
        <name>AMP</name>
        <dbReference type="ChEBI" id="CHEBI:456215"/>
    </ligand>
</feature>
<evidence type="ECO:0000256" key="8">
    <source>
        <dbReference type="ARBA" id="ARBA00022857"/>
    </source>
</evidence>
<dbReference type="InterPro" id="IPR029056">
    <property type="entry name" value="Ribokinase-like"/>
</dbReference>
<evidence type="ECO:0000256" key="19">
    <source>
        <dbReference type="PIRNR" id="PIRNR017184"/>
    </source>
</evidence>
<feature type="binding site" evidence="18">
    <location>
        <position position="146"/>
    </location>
    <ligand>
        <name>(6S)-NADPHX</name>
        <dbReference type="ChEBI" id="CHEBI:64076"/>
    </ligand>
</feature>
<organism evidence="22 23">
    <name type="scientific">Exilibacterium tricleocarpae</name>
    <dbReference type="NCBI Taxonomy" id="2591008"/>
    <lineage>
        <taxon>Bacteria</taxon>
        <taxon>Pseudomonadati</taxon>
        <taxon>Pseudomonadota</taxon>
        <taxon>Gammaproteobacteria</taxon>
        <taxon>Cellvibrionales</taxon>
        <taxon>Cellvibrionaceae</taxon>
        <taxon>Exilibacterium</taxon>
    </lineage>
</organism>
<sequence length="504" mass="51652">MPNPPDSCLPTALYTAAEVRELDRIAIEERDLAGIRLMKRAGRAAFNTLLARWPGVDRLTVFCGSGNNAGDGYIIAALAAQRRLAVQVIQVGDSARLGGDALSAFEFARREGVPMQPFAADLKVDGGILVDALLGTGMRGEVREPYAQAIALVNASGLPVLAVDIPSGLCADTGSVLGVAVAAAVTVTFIGLKRGQLTGRGPAFTGELVFDDLQVPAEIYAEQPPQVRRLKLPHLLAQLPPRPADAHKGLFGHVLLIGGDHGYGGAIALAAQAAARMGAGLVSVATRPEHVAALIARCPEVMATGVASGQALAPLLTRPDVVVIGPGLGRSAWSEQMLQQAANAVLPLVMDADALNILSAGRVLPQTRRDDWILTPHPGEAARLLGCDNAVIQRDRFAAVSKLQAAFGGAVVLKGAGSLVCTTAGEVELADVGNPGMASGGMGDVLSGVLGGLLAQGVAPPLATRLGVCLHGAAADRAAAAGGQRGLLASDLIPYLRELLNAGN</sequence>
<keyword evidence="23" id="KW-1185">Reference proteome</keyword>
<comment type="catalytic activity">
    <reaction evidence="2 18 19">
        <text>(6R)-NADPHX = (6S)-NADPHX</text>
        <dbReference type="Rhea" id="RHEA:32227"/>
        <dbReference type="ChEBI" id="CHEBI:64076"/>
        <dbReference type="ChEBI" id="CHEBI:64077"/>
        <dbReference type="EC" id="5.1.99.6"/>
    </reaction>
</comment>
<evidence type="ECO:0000256" key="15">
    <source>
        <dbReference type="ARBA" id="ARBA00048238"/>
    </source>
</evidence>
<accession>A0A545T5Z4</accession>
<dbReference type="GO" id="GO:0110051">
    <property type="term" value="P:metabolite repair"/>
    <property type="evidence" value="ECO:0007669"/>
    <property type="project" value="TreeGrafter"/>
</dbReference>
<comment type="function">
    <text evidence="17">Catalyzes the dehydration of the S-form of NAD(P)HX at the expense of ADP, which is converted to AMP. Together with NAD(P)HX epimerase, which catalyzes the epimerization of the S- and R-forms, the enzyme allows the repair of both epimers of NAD(P)HX, a damaged form of NAD(P)H that is a result of enzymatic or heat-dependent hydration.</text>
</comment>
<keyword evidence="12 17" id="KW-0456">Lyase</keyword>
<dbReference type="NCBIfam" id="TIGR00197">
    <property type="entry name" value="yjeF_nterm"/>
    <property type="match status" value="1"/>
</dbReference>
<dbReference type="PROSITE" id="PS51385">
    <property type="entry name" value="YJEF_N"/>
    <property type="match status" value="1"/>
</dbReference>
<dbReference type="CDD" id="cd01171">
    <property type="entry name" value="YXKO-related"/>
    <property type="match status" value="1"/>
</dbReference>
<evidence type="ECO:0000256" key="4">
    <source>
        <dbReference type="ARBA" id="ARBA00009524"/>
    </source>
</evidence>
<feature type="binding site" evidence="18">
    <location>
        <position position="131"/>
    </location>
    <ligand>
        <name>K(+)</name>
        <dbReference type="ChEBI" id="CHEBI:29103"/>
    </ligand>
</feature>
<evidence type="ECO:0000259" key="20">
    <source>
        <dbReference type="PROSITE" id="PS51383"/>
    </source>
</evidence>
<dbReference type="Pfam" id="PF03853">
    <property type="entry name" value="YjeF_N"/>
    <property type="match status" value="1"/>
</dbReference>
<dbReference type="PANTHER" id="PTHR12592">
    <property type="entry name" value="ATP-DEPENDENT (S)-NAD(P)H-HYDRATE DEHYDRATASE FAMILY MEMBER"/>
    <property type="match status" value="1"/>
</dbReference>
<comment type="similarity">
    <text evidence="17">Belongs to the NnrD/CARKD family.</text>
</comment>
<dbReference type="Proteomes" id="UP000319732">
    <property type="component" value="Unassembled WGS sequence"/>
</dbReference>
<feature type="domain" description="YjeF N-terminal" evidence="21">
    <location>
        <begin position="19"/>
        <end position="221"/>
    </location>
</feature>
<evidence type="ECO:0000256" key="7">
    <source>
        <dbReference type="ARBA" id="ARBA00022840"/>
    </source>
</evidence>
<dbReference type="Gene3D" id="3.40.1190.20">
    <property type="match status" value="1"/>
</dbReference>
<evidence type="ECO:0000256" key="16">
    <source>
        <dbReference type="ARBA" id="ARBA00049209"/>
    </source>
</evidence>
<dbReference type="Gene3D" id="3.40.50.10260">
    <property type="entry name" value="YjeF N-terminal domain"/>
    <property type="match status" value="1"/>
</dbReference>
<dbReference type="OrthoDB" id="9806925at2"/>
<comment type="cofactor">
    <cofactor evidence="17">
        <name>Mg(2+)</name>
        <dbReference type="ChEBI" id="CHEBI:18420"/>
    </cofactor>
</comment>
<feature type="domain" description="YjeF C-terminal" evidence="20">
    <location>
        <begin position="231"/>
        <end position="503"/>
    </location>
</feature>
<feature type="binding site" evidence="18">
    <location>
        <begin position="135"/>
        <end position="141"/>
    </location>
    <ligand>
        <name>(6S)-NADPHX</name>
        <dbReference type="ChEBI" id="CHEBI:64076"/>
    </ligand>
</feature>
<dbReference type="SUPFAM" id="SSF53613">
    <property type="entry name" value="Ribokinase-like"/>
    <property type="match status" value="1"/>
</dbReference>
<dbReference type="RefSeq" id="WP_142928369.1">
    <property type="nucleotide sequence ID" value="NZ_ML660098.1"/>
</dbReference>
<feature type="binding site" evidence="17">
    <location>
        <position position="377"/>
    </location>
    <ligand>
        <name>(6S)-NADPHX</name>
        <dbReference type="ChEBI" id="CHEBI:64076"/>
    </ligand>
</feature>
<keyword evidence="6 17" id="KW-0547">Nucleotide-binding</keyword>
<evidence type="ECO:0000256" key="5">
    <source>
        <dbReference type="ARBA" id="ARBA00022723"/>
    </source>
</evidence>
<evidence type="ECO:0000256" key="18">
    <source>
        <dbReference type="HAMAP-Rule" id="MF_01966"/>
    </source>
</evidence>
<dbReference type="EC" id="5.1.99.6" evidence="19"/>
<keyword evidence="11 18" id="KW-0413">Isomerase</keyword>
<evidence type="ECO:0000313" key="22">
    <source>
        <dbReference type="EMBL" id="TQV72639.1"/>
    </source>
</evidence>
<dbReference type="InterPro" id="IPR004443">
    <property type="entry name" value="YjeF_N_dom"/>
</dbReference>
<feature type="binding site" evidence="17">
    <location>
        <begin position="414"/>
        <end position="418"/>
    </location>
    <ligand>
        <name>AMP</name>
        <dbReference type="ChEBI" id="CHEBI:456215"/>
    </ligand>
</feature>
<keyword evidence="8 17" id="KW-0521">NADP</keyword>
<feature type="binding site" evidence="17">
    <location>
        <position position="266"/>
    </location>
    <ligand>
        <name>(6S)-NADPHX</name>
        <dbReference type="ChEBI" id="CHEBI:64076"/>
    </ligand>
</feature>
<evidence type="ECO:0000256" key="11">
    <source>
        <dbReference type="ARBA" id="ARBA00023235"/>
    </source>
</evidence>
<dbReference type="HAMAP" id="MF_01965">
    <property type="entry name" value="NADHX_dehydratase"/>
    <property type="match status" value="1"/>
</dbReference>
<dbReference type="GO" id="GO:0052856">
    <property type="term" value="F:NAD(P)HX epimerase activity"/>
    <property type="evidence" value="ECO:0007669"/>
    <property type="project" value="UniProtKB-UniRule"/>
</dbReference>
<evidence type="ECO:0000256" key="3">
    <source>
        <dbReference type="ARBA" id="ARBA00006001"/>
    </source>
</evidence>
<evidence type="ECO:0000256" key="2">
    <source>
        <dbReference type="ARBA" id="ARBA00000909"/>
    </source>
</evidence>
<comment type="cofactor">
    <cofactor evidence="18 19">
        <name>K(+)</name>
        <dbReference type="ChEBI" id="CHEBI:29103"/>
    </cofactor>
    <text evidence="18 19">Binds 1 potassium ion per subunit.</text>
</comment>
<keyword evidence="9 18" id="KW-0630">Potassium</keyword>
<comment type="function">
    <text evidence="18">Catalyzes the epimerization of the S- and R-forms of NAD(P)HX, a damaged form of NAD(P)H that is a result of enzymatic or heat-dependent hydration. This is a prerequisite for the S-specific NAD(P)H-hydrate dehydratase to allow the repair of both epimers of NAD(P)HX.</text>
</comment>
<dbReference type="NCBIfam" id="TIGR00196">
    <property type="entry name" value="yjeF_cterm"/>
    <property type="match status" value="1"/>
</dbReference>
<evidence type="ECO:0000256" key="12">
    <source>
        <dbReference type="ARBA" id="ARBA00023239"/>
    </source>
</evidence>
<dbReference type="GO" id="GO:0046496">
    <property type="term" value="P:nicotinamide nucleotide metabolic process"/>
    <property type="evidence" value="ECO:0007669"/>
    <property type="project" value="UniProtKB-UniRule"/>
</dbReference>
<keyword evidence="13" id="KW-0511">Multifunctional enzyme</keyword>
<dbReference type="GO" id="GO:0005524">
    <property type="term" value="F:ATP binding"/>
    <property type="evidence" value="ECO:0007669"/>
    <property type="project" value="UniProtKB-UniRule"/>
</dbReference>
<dbReference type="EC" id="4.2.1.136" evidence="19"/>
<dbReference type="GO" id="GO:0052855">
    <property type="term" value="F:ADP-dependent NAD(P)H-hydrate dehydratase activity"/>
    <property type="evidence" value="ECO:0007669"/>
    <property type="project" value="UniProtKB-UniRule"/>
</dbReference>
<dbReference type="PROSITE" id="PS51383">
    <property type="entry name" value="YJEF_C_3"/>
    <property type="match status" value="1"/>
</dbReference>
<feature type="binding site" evidence="18">
    <location>
        <position position="164"/>
    </location>
    <ligand>
        <name>(6S)-NADPHX</name>
        <dbReference type="ChEBI" id="CHEBI:64076"/>
    </ligand>
</feature>
<comment type="caution">
    <text evidence="22">The sequence shown here is derived from an EMBL/GenBank/DDBJ whole genome shotgun (WGS) entry which is preliminary data.</text>
</comment>
<keyword evidence="7 17" id="KW-0067">ATP-binding</keyword>
<dbReference type="EMBL" id="VHSG01000019">
    <property type="protein sequence ID" value="TQV72639.1"/>
    <property type="molecule type" value="Genomic_DNA"/>
</dbReference>
<evidence type="ECO:0000256" key="9">
    <source>
        <dbReference type="ARBA" id="ARBA00022958"/>
    </source>
</evidence>
<feature type="binding site" evidence="17">
    <location>
        <position position="327"/>
    </location>
    <ligand>
        <name>(6S)-NADPHX</name>
        <dbReference type="ChEBI" id="CHEBI:64076"/>
    </ligand>
</feature>
<comment type="catalytic activity">
    <reaction evidence="1 18 19">
        <text>(6R)-NADHX = (6S)-NADHX</text>
        <dbReference type="Rhea" id="RHEA:32215"/>
        <dbReference type="ChEBI" id="CHEBI:64074"/>
        <dbReference type="ChEBI" id="CHEBI:64075"/>
        <dbReference type="EC" id="5.1.99.6"/>
    </reaction>
</comment>
<dbReference type="GO" id="GO:0046872">
    <property type="term" value="F:metal ion binding"/>
    <property type="evidence" value="ECO:0007669"/>
    <property type="project" value="UniProtKB-UniRule"/>
</dbReference>
<comment type="catalytic activity">
    <reaction evidence="15 17 19">
        <text>(6S)-NADHX + ADP = AMP + phosphate + NADH + H(+)</text>
        <dbReference type="Rhea" id="RHEA:32223"/>
        <dbReference type="ChEBI" id="CHEBI:15378"/>
        <dbReference type="ChEBI" id="CHEBI:43474"/>
        <dbReference type="ChEBI" id="CHEBI:57945"/>
        <dbReference type="ChEBI" id="CHEBI:64074"/>
        <dbReference type="ChEBI" id="CHEBI:456215"/>
        <dbReference type="ChEBI" id="CHEBI:456216"/>
        <dbReference type="EC" id="4.2.1.136"/>
    </reaction>
</comment>
<dbReference type="Pfam" id="PF01256">
    <property type="entry name" value="Carb_kinase"/>
    <property type="match status" value="1"/>
</dbReference>
<gene>
    <name evidence="18" type="primary">nnrE</name>
    <name evidence="17" type="synonym">nnrD</name>
    <name evidence="22" type="ORF">FKG94_18270</name>
</gene>